<dbReference type="RefSeq" id="WP_074476868.1">
    <property type="nucleotide sequence ID" value="NZ_FMCT01000012.1"/>
</dbReference>
<proteinExistence type="predicted"/>
<dbReference type="AlphaFoldDB" id="A0A1C5AAY5"/>
<organism evidence="1 2">
    <name type="scientific">Micromonospora carbonacea</name>
    <dbReference type="NCBI Taxonomy" id="47853"/>
    <lineage>
        <taxon>Bacteria</taxon>
        <taxon>Bacillati</taxon>
        <taxon>Actinomycetota</taxon>
        <taxon>Actinomycetes</taxon>
        <taxon>Micromonosporales</taxon>
        <taxon>Micromonosporaceae</taxon>
        <taxon>Micromonospora</taxon>
    </lineage>
</organism>
<reference evidence="2" key="1">
    <citation type="submission" date="2016-06" db="EMBL/GenBank/DDBJ databases">
        <authorList>
            <person name="Varghese N."/>
            <person name="Submissions Spin"/>
        </authorList>
    </citation>
    <scope>NUCLEOTIDE SEQUENCE [LARGE SCALE GENOMIC DNA]</scope>
    <source>
        <strain evidence="2">DSM 43168</strain>
    </source>
</reference>
<dbReference type="EMBL" id="FMCT01000012">
    <property type="protein sequence ID" value="SCF42398.1"/>
    <property type="molecule type" value="Genomic_DNA"/>
</dbReference>
<gene>
    <name evidence="1" type="ORF">GA0070563_11274</name>
</gene>
<accession>A0A1C5AAY5</accession>
<protein>
    <submittedName>
        <fullName evidence="1">Uncharacterized protein</fullName>
    </submittedName>
</protein>
<sequence>MTDPTITRLDAGPGYQYTYYLNVESWYWPAIKNIDHRPQLMVGKSADGGGTAWEFAITEEKLDNRRPITVRLFDEAFPAFNEMHSFFGLLALRQPTTIDQVRGILDELGVVDATERTDPNA</sequence>
<evidence type="ECO:0000313" key="1">
    <source>
        <dbReference type="EMBL" id="SCF42398.1"/>
    </source>
</evidence>
<keyword evidence="2" id="KW-1185">Reference proteome</keyword>
<name>A0A1C5AAY5_9ACTN</name>
<dbReference type="Proteomes" id="UP000183585">
    <property type="component" value="Unassembled WGS sequence"/>
</dbReference>
<evidence type="ECO:0000313" key="2">
    <source>
        <dbReference type="Proteomes" id="UP000183585"/>
    </source>
</evidence>